<organism evidence="1 2">
    <name type="scientific">Grifola frondosa</name>
    <name type="common">Maitake</name>
    <name type="synonym">Polyporus frondosus</name>
    <dbReference type="NCBI Taxonomy" id="5627"/>
    <lineage>
        <taxon>Eukaryota</taxon>
        <taxon>Fungi</taxon>
        <taxon>Dikarya</taxon>
        <taxon>Basidiomycota</taxon>
        <taxon>Agaricomycotina</taxon>
        <taxon>Agaricomycetes</taxon>
        <taxon>Polyporales</taxon>
        <taxon>Grifolaceae</taxon>
        <taxon>Grifola</taxon>
    </lineage>
</organism>
<dbReference type="Proteomes" id="UP000092993">
    <property type="component" value="Unassembled WGS sequence"/>
</dbReference>
<keyword evidence="2" id="KW-1185">Reference proteome</keyword>
<reference evidence="1 2" key="1">
    <citation type="submission" date="2016-03" db="EMBL/GenBank/DDBJ databases">
        <title>Whole genome sequencing of Grifola frondosa 9006-11.</title>
        <authorList>
            <person name="Min B."/>
            <person name="Park H."/>
            <person name="Kim J.-G."/>
            <person name="Cho H."/>
            <person name="Oh Y.-L."/>
            <person name="Kong W.-S."/>
            <person name="Choi I.-G."/>
        </authorList>
    </citation>
    <scope>NUCLEOTIDE SEQUENCE [LARGE SCALE GENOMIC DNA]</scope>
    <source>
        <strain evidence="1 2">9006-11</strain>
    </source>
</reference>
<name>A0A1C7MBE6_GRIFR</name>
<sequence>MEEMAPFGKPGPELGMGVGGGEVPANLLRNLRVMCGRACESTPPSVGTSTTTLSEDMGTRTNNSPFAVLLLSGSAPSFFDALEQPLADAFSSSLPLVFHPRFLLIESQVNAILCMPLLEGY</sequence>
<comment type="caution">
    <text evidence="1">The sequence shown here is derived from an EMBL/GenBank/DDBJ whole genome shotgun (WGS) entry which is preliminary data.</text>
</comment>
<accession>A0A1C7MBE6</accession>
<evidence type="ECO:0000313" key="2">
    <source>
        <dbReference type="Proteomes" id="UP000092993"/>
    </source>
</evidence>
<protein>
    <submittedName>
        <fullName evidence="1">Uncharacterized protein</fullName>
    </submittedName>
</protein>
<gene>
    <name evidence="1" type="ORF">A0H81_05964</name>
</gene>
<dbReference type="EMBL" id="LUGG01000006">
    <property type="protein sequence ID" value="OBZ74198.1"/>
    <property type="molecule type" value="Genomic_DNA"/>
</dbReference>
<proteinExistence type="predicted"/>
<dbReference type="AlphaFoldDB" id="A0A1C7MBE6"/>
<evidence type="ECO:0000313" key="1">
    <source>
        <dbReference type="EMBL" id="OBZ74198.1"/>
    </source>
</evidence>